<dbReference type="EMBL" id="JANBPW010001700">
    <property type="protein sequence ID" value="KAJ1943465.1"/>
    <property type="molecule type" value="Genomic_DNA"/>
</dbReference>
<evidence type="ECO:0000313" key="1">
    <source>
        <dbReference type="EMBL" id="KAJ1943465.1"/>
    </source>
</evidence>
<keyword evidence="2" id="KW-1185">Reference proteome</keyword>
<organism evidence="1 2">
    <name type="scientific">Linderina macrospora</name>
    <dbReference type="NCBI Taxonomy" id="4868"/>
    <lineage>
        <taxon>Eukaryota</taxon>
        <taxon>Fungi</taxon>
        <taxon>Fungi incertae sedis</taxon>
        <taxon>Zoopagomycota</taxon>
        <taxon>Kickxellomycotina</taxon>
        <taxon>Kickxellomycetes</taxon>
        <taxon>Kickxellales</taxon>
        <taxon>Kickxellaceae</taxon>
        <taxon>Linderina</taxon>
    </lineage>
</organism>
<dbReference type="Proteomes" id="UP001150603">
    <property type="component" value="Unassembled WGS sequence"/>
</dbReference>
<name>A0ACC1J9V7_9FUNG</name>
<reference evidence="1" key="1">
    <citation type="submission" date="2022-07" db="EMBL/GenBank/DDBJ databases">
        <title>Phylogenomic reconstructions and comparative analyses of Kickxellomycotina fungi.</title>
        <authorList>
            <person name="Reynolds N.K."/>
            <person name="Stajich J.E."/>
            <person name="Barry K."/>
            <person name="Grigoriev I.V."/>
            <person name="Crous P."/>
            <person name="Smith M.E."/>
        </authorList>
    </citation>
    <scope>NUCLEOTIDE SEQUENCE</scope>
    <source>
        <strain evidence="1">NRRL 5244</strain>
    </source>
</reference>
<sequence length="80" mass="8778">MPFLFRSSSRQSDRTLYSTDAAPKSTKSKIPSDRRNSQCSSVNTIGEATIIGQKIPDTGLQYGSATLAQFKDINTSIMFL</sequence>
<evidence type="ECO:0000313" key="2">
    <source>
        <dbReference type="Proteomes" id="UP001150603"/>
    </source>
</evidence>
<accession>A0ACC1J9V7</accession>
<proteinExistence type="predicted"/>
<gene>
    <name evidence="1" type="ORF">FBU59_002904</name>
</gene>
<protein>
    <submittedName>
        <fullName evidence="1">Uncharacterized protein</fullName>
    </submittedName>
</protein>
<comment type="caution">
    <text evidence="1">The sequence shown here is derived from an EMBL/GenBank/DDBJ whole genome shotgun (WGS) entry which is preliminary data.</text>
</comment>